<keyword evidence="2" id="KW-0175">Coiled coil</keyword>
<dbReference type="PANTHER" id="PTHR23167:SF88">
    <property type="entry name" value="CALPONIN-HOMOLOGY (CH) DOMAIN-CONTAINING PROTEIN"/>
    <property type="match status" value="1"/>
</dbReference>
<evidence type="ECO:0000256" key="2">
    <source>
        <dbReference type="ARBA" id="ARBA00023054"/>
    </source>
</evidence>
<comment type="similarity">
    <text evidence="3">Belongs to the smoothelin family.</text>
</comment>
<dbReference type="Proteomes" id="UP000192247">
    <property type="component" value="Unassembled WGS sequence"/>
</dbReference>
<evidence type="ECO:0000259" key="4">
    <source>
        <dbReference type="PROSITE" id="PS50021"/>
    </source>
</evidence>
<protein>
    <submittedName>
        <fullName evidence="5">Smoothelin-like</fullName>
    </submittedName>
</protein>
<dbReference type="InParanoid" id="A0A1V9XJJ0"/>
<gene>
    <name evidence="5" type="ORF">BIW11_09682</name>
</gene>
<evidence type="ECO:0000313" key="5">
    <source>
        <dbReference type="EMBL" id="OQR73518.1"/>
    </source>
</evidence>
<dbReference type="Gene3D" id="1.10.418.10">
    <property type="entry name" value="Calponin-like domain"/>
    <property type="match status" value="1"/>
</dbReference>
<dbReference type="FunFam" id="1.10.418.10:FF:000009">
    <property type="entry name" value="smoothelin isoform X2"/>
    <property type="match status" value="1"/>
</dbReference>
<name>A0A1V9XJJ0_9ACAR</name>
<keyword evidence="1" id="KW-0597">Phosphoprotein</keyword>
<proteinExistence type="inferred from homology"/>
<dbReference type="InterPro" id="IPR001715">
    <property type="entry name" value="CH_dom"/>
</dbReference>
<sequence length="134" mass="15511">MLRLAARHRPTSLMRCKMPLNIIQAKEMLLRWAKAKTKEYDNVNIENFSSSWNNGLAFCALIHHHLPDAFDYSALNPVNKKENFDLAFKVAEEKLGVTPLLSTEDMLLTDKPDWKCVFTYIQSLYQKLIALEPK</sequence>
<reference evidence="5 6" key="1">
    <citation type="journal article" date="2017" name="Gigascience">
        <title>Draft genome of the honey bee ectoparasitic mite, Tropilaelaps mercedesae, is shaped by the parasitic life history.</title>
        <authorList>
            <person name="Dong X."/>
            <person name="Armstrong S.D."/>
            <person name="Xia D."/>
            <person name="Makepeace B.L."/>
            <person name="Darby A.C."/>
            <person name="Kadowaki T."/>
        </authorList>
    </citation>
    <scope>NUCLEOTIDE SEQUENCE [LARGE SCALE GENOMIC DNA]</scope>
    <source>
        <strain evidence="5">Wuxi-XJTLU</strain>
    </source>
</reference>
<dbReference type="InterPro" id="IPR050540">
    <property type="entry name" value="F-actin_Monoox_Mical"/>
</dbReference>
<dbReference type="OrthoDB" id="10017054at2759"/>
<dbReference type="PANTHER" id="PTHR23167">
    <property type="entry name" value="CALPONIN HOMOLOGY DOMAIN-CONTAINING PROTEIN DDB_G0272472-RELATED"/>
    <property type="match status" value="1"/>
</dbReference>
<keyword evidence="6" id="KW-1185">Reference proteome</keyword>
<organism evidence="5 6">
    <name type="scientific">Tropilaelaps mercedesae</name>
    <dbReference type="NCBI Taxonomy" id="418985"/>
    <lineage>
        <taxon>Eukaryota</taxon>
        <taxon>Metazoa</taxon>
        <taxon>Ecdysozoa</taxon>
        <taxon>Arthropoda</taxon>
        <taxon>Chelicerata</taxon>
        <taxon>Arachnida</taxon>
        <taxon>Acari</taxon>
        <taxon>Parasitiformes</taxon>
        <taxon>Mesostigmata</taxon>
        <taxon>Gamasina</taxon>
        <taxon>Dermanyssoidea</taxon>
        <taxon>Laelapidae</taxon>
        <taxon>Tropilaelaps</taxon>
    </lineage>
</organism>
<dbReference type="SMART" id="SM00033">
    <property type="entry name" value="CH"/>
    <property type="match status" value="1"/>
</dbReference>
<dbReference type="PROSITE" id="PS50021">
    <property type="entry name" value="CH"/>
    <property type="match status" value="1"/>
</dbReference>
<evidence type="ECO:0000313" key="6">
    <source>
        <dbReference type="Proteomes" id="UP000192247"/>
    </source>
</evidence>
<dbReference type="STRING" id="418985.A0A1V9XJJ0"/>
<dbReference type="AlphaFoldDB" id="A0A1V9XJJ0"/>
<feature type="domain" description="Calponin-homology (CH)" evidence="4">
    <location>
        <begin position="23"/>
        <end position="129"/>
    </location>
</feature>
<dbReference type="SUPFAM" id="SSF47576">
    <property type="entry name" value="Calponin-homology domain, CH-domain"/>
    <property type="match status" value="1"/>
</dbReference>
<dbReference type="InterPro" id="IPR036872">
    <property type="entry name" value="CH_dom_sf"/>
</dbReference>
<evidence type="ECO:0000256" key="1">
    <source>
        <dbReference type="ARBA" id="ARBA00022553"/>
    </source>
</evidence>
<accession>A0A1V9XJJ0</accession>
<evidence type="ECO:0000256" key="3">
    <source>
        <dbReference type="ARBA" id="ARBA00061655"/>
    </source>
</evidence>
<dbReference type="Pfam" id="PF00307">
    <property type="entry name" value="CH"/>
    <property type="match status" value="1"/>
</dbReference>
<dbReference type="EMBL" id="MNPL01009828">
    <property type="protein sequence ID" value="OQR73518.1"/>
    <property type="molecule type" value="Genomic_DNA"/>
</dbReference>
<comment type="caution">
    <text evidence="5">The sequence shown here is derived from an EMBL/GenBank/DDBJ whole genome shotgun (WGS) entry which is preliminary data.</text>
</comment>